<accession>A0ABQ1XCH8</accession>
<keyword evidence="3" id="KW-1185">Reference proteome</keyword>
<name>A0ABQ1XCH8_9MICC</name>
<organism evidence="2 3">
    <name type="scientific">Pseudarthrobacter polychromogenes</name>
    <dbReference type="NCBI Taxonomy" id="1676"/>
    <lineage>
        <taxon>Bacteria</taxon>
        <taxon>Bacillati</taxon>
        <taxon>Actinomycetota</taxon>
        <taxon>Actinomycetes</taxon>
        <taxon>Micrococcales</taxon>
        <taxon>Micrococcaceae</taxon>
        <taxon>Pseudarthrobacter</taxon>
    </lineage>
</organism>
<protein>
    <submittedName>
        <fullName evidence="2">Uncharacterized protein</fullName>
    </submittedName>
</protein>
<feature type="region of interest" description="Disordered" evidence="1">
    <location>
        <begin position="1"/>
        <end position="41"/>
    </location>
</feature>
<evidence type="ECO:0000256" key="1">
    <source>
        <dbReference type="SAM" id="MobiDB-lite"/>
    </source>
</evidence>
<evidence type="ECO:0000313" key="3">
    <source>
        <dbReference type="Proteomes" id="UP000596938"/>
    </source>
</evidence>
<proteinExistence type="predicted"/>
<reference evidence="3" key="1">
    <citation type="journal article" date="2019" name="Int. J. Syst. Evol. Microbiol.">
        <title>The Global Catalogue of Microorganisms (GCM) 10K type strain sequencing project: providing services to taxonomists for standard genome sequencing and annotation.</title>
        <authorList>
            <consortium name="The Broad Institute Genomics Platform"/>
            <consortium name="The Broad Institute Genome Sequencing Center for Infectious Disease"/>
            <person name="Wu L."/>
            <person name="Ma J."/>
        </authorList>
    </citation>
    <scope>NUCLEOTIDE SEQUENCE [LARGE SCALE GENOMIC DNA]</scope>
    <source>
        <strain evidence="3">CGMCC 1.1927</strain>
    </source>
</reference>
<dbReference type="Proteomes" id="UP000596938">
    <property type="component" value="Unassembled WGS sequence"/>
</dbReference>
<dbReference type="EMBL" id="BMKU01000001">
    <property type="protein sequence ID" value="GGG85392.1"/>
    <property type="molecule type" value="Genomic_DNA"/>
</dbReference>
<sequence>MGDTSEGPVNVRLAEDNPGWNRCAGDRSQRSSPLSPPHRTELKKDYVRLKITTRVSRSLCREGAVLITLQRPGAAVLGGAAART</sequence>
<comment type="caution">
    <text evidence="2">The sequence shown here is derived from an EMBL/GenBank/DDBJ whole genome shotgun (WGS) entry which is preliminary data.</text>
</comment>
<evidence type="ECO:0000313" key="2">
    <source>
        <dbReference type="EMBL" id="GGG85392.1"/>
    </source>
</evidence>
<gene>
    <name evidence="2" type="ORF">GCM10011577_04010</name>
</gene>